<dbReference type="Gene3D" id="3.40.50.300">
    <property type="entry name" value="P-loop containing nucleotide triphosphate hydrolases"/>
    <property type="match status" value="1"/>
</dbReference>
<dbReference type="OMA" id="FEWANTS"/>
<keyword evidence="14" id="KW-1185">Reference proteome</keyword>
<dbReference type="Pfam" id="PF00004">
    <property type="entry name" value="AAA"/>
    <property type="match status" value="1"/>
</dbReference>
<dbReference type="GeneTree" id="ENSGT00940000165354"/>
<evidence type="ECO:0000259" key="12">
    <source>
        <dbReference type="SMART" id="SM00382"/>
    </source>
</evidence>
<organism evidence="13 14">
    <name type="scientific">Rhinopithecus bieti</name>
    <name type="common">Black snub-nosed monkey</name>
    <name type="synonym">Pygathrix bieti</name>
    <dbReference type="NCBI Taxonomy" id="61621"/>
    <lineage>
        <taxon>Eukaryota</taxon>
        <taxon>Metazoa</taxon>
        <taxon>Chordata</taxon>
        <taxon>Craniata</taxon>
        <taxon>Vertebrata</taxon>
        <taxon>Euteleostomi</taxon>
        <taxon>Mammalia</taxon>
        <taxon>Eutheria</taxon>
        <taxon>Euarchontoglires</taxon>
        <taxon>Primates</taxon>
        <taxon>Haplorrhini</taxon>
        <taxon>Catarrhini</taxon>
        <taxon>Cercopithecidae</taxon>
        <taxon>Colobinae</taxon>
        <taxon>Rhinopithecus</taxon>
    </lineage>
</organism>
<keyword evidence="7" id="KW-0175">Coiled coil</keyword>
<dbReference type="PANTHER" id="PTHR23075:SF0">
    <property type="entry name" value="ATPASE FAMILY AAA DOMAIN-CONTAINING PROTEIN 3"/>
    <property type="match status" value="1"/>
</dbReference>
<dbReference type="InterPro" id="IPR027417">
    <property type="entry name" value="P-loop_NTPase"/>
</dbReference>
<sequence>MSKEAVNLVQMQEPTLQLEQQSKLKQLVNEENLGKQEESVLKHHQTFFASIRTAVNIFGERFSAIVRDRDTVTATVVGLTLLAGGVYSAKNGTAAAARFIEAGLFKTSLVREKSRITVLEALQHPFQVRRQVLSRPQDVLEGVVLSPRLEAKVRIMAIATRNTEKNRRLYRNVLLYGPPGTGKTLFAKNLALYSGMDYAIMTGEDLALMGWEGMTAMCKLFDRADTSRRGFLLLMDDADAFLRKPATEEINQDLRVAQDTFLYHTRQCSNKFMLVLASRHPEQLHRDIHDSVDMLCHFDLPRQEERERLVRMYLDKYVLKPATEGKQRLKLAQFDYGRKCVEIARLTEGMSGRKIAQLAVSCQATAYTSEDGVLTEAMLDTCVRDFIRQHQQKMHLLKSDGLGPRTSTPQPESSGRPQLTEPGCGPLPPLPFRSLHI</sequence>
<dbReference type="SUPFAM" id="SSF52540">
    <property type="entry name" value="P-loop containing nucleoside triphosphate hydrolases"/>
    <property type="match status" value="1"/>
</dbReference>
<reference evidence="13" key="3">
    <citation type="submission" date="2025-09" db="UniProtKB">
        <authorList>
            <consortium name="Ensembl"/>
        </authorList>
    </citation>
    <scope>IDENTIFICATION</scope>
</reference>
<evidence type="ECO:0000256" key="9">
    <source>
        <dbReference type="ARBA" id="ARBA00023136"/>
    </source>
</evidence>
<evidence type="ECO:0000256" key="4">
    <source>
        <dbReference type="ARBA" id="ARBA00022741"/>
    </source>
</evidence>
<dbReference type="InterPro" id="IPR003959">
    <property type="entry name" value="ATPase_AAA_core"/>
</dbReference>
<accession>A0A2K6K0Y2</accession>
<dbReference type="InterPro" id="IPR021911">
    <property type="entry name" value="ATAD3_N"/>
</dbReference>
<dbReference type="GO" id="GO:0042645">
    <property type="term" value="C:mitochondrial nucleoid"/>
    <property type="evidence" value="ECO:0007669"/>
    <property type="project" value="UniProtKB-SubCell"/>
</dbReference>
<comment type="similarity">
    <text evidence="3">Belongs to the AAA ATPase family.</text>
</comment>
<proteinExistence type="inferred from homology"/>
<dbReference type="Pfam" id="PF12037">
    <property type="entry name" value="ATAD3_N"/>
    <property type="match status" value="1"/>
</dbReference>
<evidence type="ECO:0000256" key="7">
    <source>
        <dbReference type="ARBA" id="ARBA00023054"/>
    </source>
</evidence>
<dbReference type="GO" id="GO:0007005">
    <property type="term" value="P:mitochondrion organization"/>
    <property type="evidence" value="ECO:0007669"/>
    <property type="project" value="TreeGrafter"/>
</dbReference>
<keyword evidence="8" id="KW-0496">Mitochondrion</keyword>
<comment type="subcellular location">
    <subcellularLocation>
        <location evidence="1">Mitochondrion inner membrane</location>
    </subcellularLocation>
    <subcellularLocation>
        <location evidence="2">Mitochondrion matrix</location>
        <location evidence="2">Mitochondrion nucleoid</location>
    </subcellularLocation>
</comment>
<dbReference type="GO" id="GO:0008270">
    <property type="term" value="F:zinc ion binding"/>
    <property type="evidence" value="ECO:0007669"/>
    <property type="project" value="TreeGrafter"/>
</dbReference>
<evidence type="ECO:0000256" key="10">
    <source>
        <dbReference type="ARBA" id="ARBA00023271"/>
    </source>
</evidence>
<dbReference type="GO" id="GO:0005524">
    <property type="term" value="F:ATP binding"/>
    <property type="evidence" value="ECO:0007669"/>
    <property type="project" value="UniProtKB-KW"/>
</dbReference>
<evidence type="ECO:0000256" key="8">
    <source>
        <dbReference type="ARBA" id="ARBA00023128"/>
    </source>
</evidence>
<dbReference type="PANTHER" id="PTHR23075">
    <property type="entry name" value="PUTATIVE ATP-ASE"/>
    <property type="match status" value="1"/>
</dbReference>
<feature type="domain" description="AAA+ ATPase" evidence="12">
    <location>
        <begin position="169"/>
        <end position="304"/>
    </location>
</feature>
<evidence type="ECO:0000256" key="1">
    <source>
        <dbReference type="ARBA" id="ARBA00004273"/>
    </source>
</evidence>
<feature type="region of interest" description="Disordered" evidence="11">
    <location>
        <begin position="397"/>
        <end position="430"/>
    </location>
</feature>
<dbReference type="GO" id="GO:0005743">
    <property type="term" value="C:mitochondrial inner membrane"/>
    <property type="evidence" value="ECO:0007669"/>
    <property type="project" value="UniProtKB-SubCell"/>
</dbReference>
<protein>
    <recommendedName>
        <fullName evidence="12">AAA+ ATPase domain-containing protein</fullName>
    </recommendedName>
</protein>
<dbReference type="InterPro" id="IPR003593">
    <property type="entry name" value="AAA+_ATPase"/>
</dbReference>
<evidence type="ECO:0000256" key="6">
    <source>
        <dbReference type="ARBA" id="ARBA00022840"/>
    </source>
</evidence>
<evidence type="ECO:0000256" key="3">
    <source>
        <dbReference type="ARBA" id="ARBA00006914"/>
    </source>
</evidence>
<feature type="compositionally biased region" description="Polar residues" evidence="11">
    <location>
        <begin position="405"/>
        <end position="417"/>
    </location>
</feature>
<keyword evidence="5" id="KW-0999">Mitochondrion inner membrane</keyword>
<name>A0A2K6K0Y2_RHIBE</name>
<reference evidence="13 14" key="1">
    <citation type="submission" date="2016-06" db="EMBL/GenBank/DDBJ databases">
        <title>Genome of Rhinopithecus bieti.</title>
        <authorList>
            <person name="Wu"/>
            <person name="C.-I. and Zhang"/>
            <person name="Y."/>
        </authorList>
    </citation>
    <scope>NUCLEOTIDE SEQUENCE</scope>
</reference>
<dbReference type="GO" id="GO:0016887">
    <property type="term" value="F:ATP hydrolysis activity"/>
    <property type="evidence" value="ECO:0007669"/>
    <property type="project" value="InterPro"/>
</dbReference>
<evidence type="ECO:0000313" key="13">
    <source>
        <dbReference type="Ensembl" id="ENSRBIP00000004938.1"/>
    </source>
</evidence>
<dbReference type="SMART" id="SM00382">
    <property type="entry name" value="AAA"/>
    <property type="match status" value="1"/>
</dbReference>
<keyword evidence="4" id="KW-0547">Nucleotide-binding</keyword>
<evidence type="ECO:0000313" key="14">
    <source>
        <dbReference type="Proteomes" id="UP000233180"/>
    </source>
</evidence>
<keyword evidence="9" id="KW-0472">Membrane</keyword>
<reference evidence="13" key="2">
    <citation type="submission" date="2025-08" db="UniProtKB">
        <authorList>
            <consortium name="Ensembl"/>
        </authorList>
    </citation>
    <scope>IDENTIFICATION</scope>
</reference>
<evidence type="ECO:0000256" key="2">
    <source>
        <dbReference type="ARBA" id="ARBA00004436"/>
    </source>
</evidence>
<dbReference type="STRING" id="61621.ENSRBIP00000004938"/>
<dbReference type="Proteomes" id="UP000233180">
    <property type="component" value="Unassembled WGS sequence"/>
</dbReference>
<dbReference type="AlphaFoldDB" id="A0A2K6K0Y2"/>
<evidence type="ECO:0000256" key="11">
    <source>
        <dbReference type="SAM" id="MobiDB-lite"/>
    </source>
</evidence>
<keyword evidence="6" id="KW-0067">ATP-binding</keyword>
<dbReference type="Ensembl" id="ENSRBIT00000024703.1">
    <property type="protein sequence ID" value="ENSRBIP00000004938.1"/>
    <property type="gene ID" value="ENSRBIG00000022503.1"/>
</dbReference>
<evidence type="ECO:0000256" key="5">
    <source>
        <dbReference type="ARBA" id="ARBA00022792"/>
    </source>
</evidence>
<keyword evidence="10" id="KW-1135">Mitochondrion nucleoid</keyword>